<evidence type="ECO:0000256" key="1">
    <source>
        <dbReference type="ARBA" id="ARBA00022729"/>
    </source>
</evidence>
<dbReference type="AlphaFoldDB" id="A0A8H7NJ11"/>
<comment type="caution">
    <text evidence="3">The sequence shown here is derived from an EMBL/GenBank/DDBJ whole genome shotgun (WGS) entry which is preliminary data.</text>
</comment>
<organism evidence="3 4">
    <name type="scientific">Bionectria ochroleuca</name>
    <name type="common">Gliocladium roseum</name>
    <dbReference type="NCBI Taxonomy" id="29856"/>
    <lineage>
        <taxon>Eukaryota</taxon>
        <taxon>Fungi</taxon>
        <taxon>Dikarya</taxon>
        <taxon>Ascomycota</taxon>
        <taxon>Pezizomycotina</taxon>
        <taxon>Sordariomycetes</taxon>
        <taxon>Hypocreomycetidae</taxon>
        <taxon>Hypocreales</taxon>
        <taxon>Bionectriaceae</taxon>
        <taxon>Clonostachys</taxon>
    </lineage>
</organism>
<feature type="chain" id="PRO_5034938203" description="RlpA-like protein double-psi beta-barrel domain-containing protein" evidence="2">
    <location>
        <begin position="21"/>
        <end position="166"/>
    </location>
</feature>
<dbReference type="PANTHER" id="PTHR31836">
    <property type="match status" value="1"/>
</dbReference>
<proteinExistence type="predicted"/>
<gene>
    <name evidence="3" type="ORF">IM811_007846</name>
</gene>
<evidence type="ECO:0008006" key="5">
    <source>
        <dbReference type="Google" id="ProtNLM"/>
    </source>
</evidence>
<dbReference type="PROSITE" id="PS51257">
    <property type="entry name" value="PROKAR_LIPOPROTEIN"/>
    <property type="match status" value="1"/>
</dbReference>
<dbReference type="SUPFAM" id="SSF50685">
    <property type="entry name" value="Barwin-like endoglucanases"/>
    <property type="match status" value="1"/>
</dbReference>
<evidence type="ECO:0000313" key="3">
    <source>
        <dbReference type="EMBL" id="KAF9756902.1"/>
    </source>
</evidence>
<feature type="signal peptide" evidence="2">
    <location>
        <begin position="1"/>
        <end position="20"/>
    </location>
</feature>
<dbReference type="InterPro" id="IPR051477">
    <property type="entry name" value="Expansin_CellWall"/>
</dbReference>
<dbReference type="Gene3D" id="2.40.40.10">
    <property type="entry name" value="RlpA-like domain"/>
    <property type="match status" value="1"/>
</dbReference>
<name>A0A8H7NJ11_BIOOC</name>
<reference evidence="3" key="1">
    <citation type="submission" date="2020-10" db="EMBL/GenBank/DDBJ databases">
        <title>High-Quality Genome Resource of Clonostachys rosea strain S41 by Oxford Nanopore Long-Read Sequencing.</title>
        <authorList>
            <person name="Wang H."/>
        </authorList>
    </citation>
    <scope>NUCLEOTIDE SEQUENCE</scope>
    <source>
        <strain evidence="3">S41</strain>
    </source>
</reference>
<dbReference type="PANTHER" id="PTHR31836:SF28">
    <property type="entry name" value="SRCR DOMAIN-CONTAINING PROTEIN-RELATED"/>
    <property type="match status" value="1"/>
</dbReference>
<dbReference type="Proteomes" id="UP000616885">
    <property type="component" value="Unassembled WGS sequence"/>
</dbReference>
<evidence type="ECO:0000313" key="4">
    <source>
        <dbReference type="Proteomes" id="UP000616885"/>
    </source>
</evidence>
<keyword evidence="1 2" id="KW-0732">Signal</keyword>
<evidence type="ECO:0000256" key="2">
    <source>
        <dbReference type="SAM" id="SignalP"/>
    </source>
</evidence>
<sequence>MSALLKTLFAVAVSASSVAAFAGDMTYFHQGMGACGQVHSDSDAVVALSALDFGNDANPNSAAVCGKWVKITHSSGKTARAQVWDKCPGGECVSGSIDVSPSVFQQIADLSVGRTKVTWEFEDGTGGGQNTATTTIPDSTVNNEVASAATVTVTVTVTAQPQAWRA</sequence>
<dbReference type="EMBL" id="JADCTT010000002">
    <property type="protein sequence ID" value="KAF9756902.1"/>
    <property type="molecule type" value="Genomic_DNA"/>
</dbReference>
<protein>
    <recommendedName>
        <fullName evidence="5">RlpA-like protein double-psi beta-barrel domain-containing protein</fullName>
    </recommendedName>
</protein>
<dbReference type="InterPro" id="IPR036908">
    <property type="entry name" value="RlpA-like_sf"/>
</dbReference>
<accession>A0A8H7NJ11</accession>
<dbReference type="CDD" id="cd22191">
    <property type="entry name" value="DPBB_RlpA_EXP_N-like"/>
    <property type="match status" value="1"/>
</dbReference>